<dbReference type="GO" id="GO:0008168">
    <property type="term" value="F:methyltransferase activity"/>
    <property type="evidence" value="ECO:0007669"/>
    <property type="project" value="UniProtKB-KW"/>
</dbReference>
<keyword evidence="4" id="KW-1185">Reference proteome</keyword>
<name>A0A0E3W3U0_9FIRM</name>
<dbReference type="SUPFAM" id="SSF53335">
    <property type="entry name" value="S-adenosyl-L-methionine-dependent methyltransferases"/>
    <property type="match status" value="1"/>
</dbReference>
<dbReference type="PANTHER" id="PTHR43542">
    <property type="entry name" value="METHYLTRANSFERASE"/>
    <property type="match status" value="1"/>
</dbReference>
<evidence type="ECO:0000256" key="2">
    <source>
        <dbReference type="ARBA" id="ARBA00022679"/>
    </source>
</evidence>
<evidence type="ECO:0000313" key="3">
    <source>
        <dbReference type="EMBL" id="CFY04893.1"/>
    </source>
</evidence>
<dbReference type="NCBIfam" id="TIGR00095">
    <property type="entry name" value="16S rRNA (guanine(966)-N(2))-methyltransferase RsmD"/>
    <property type="match status" value="1"/>
</dbReference>
<dbReference type="InterPro" id="IPR004398">
    <property type="entry name" value="RNA_MeTrfase_RsmD"/>
</dbReference>
<dbReference type="STRING" id="690567.2490"/>
<keyword evidence="2 3" id="KW-0808">Transferase</keyword>
<dbReference type="RefSeq" id="WP_052729785.1">
    <property type="nucleotide sequence ID" value="NZ_CGIH01000049.1"/>
</dbReference>
<dbReference type="Pfam" id="PF03602">
    <property type="entry name" value="Cons_hypoth95"/>
    <property type="match status" value="1"/>
</dbReference>
<proteinExistence type="predicted"/>
<dbReference type="GO" id="GO:0031167">
    <property type="term" value="P:rRNA methylation"/>
    <property type="evidence" value="ECO:0007669"/>
    <property type="project" value="InterPro"/>
</dbReference>
<keyword evidence="1 3" id="KW-0489">Methyltransferase</keyword>
<accession>A0A0E3W3U0</accession>
<sequence>MRVIAGSARGKRLKAPAGLHTRPITDMIKEALFNVWGQEIIEASVLDLFAGSGSVGIEALSRGAGRVVMVDNDKNAIQVIKENLANCGINVGFEIFFNDVFKAVDLLNRHQEKFDFIYIDPPFTNDKIFAQIMQLLGEIKVLASDGSLVIRTKKQKEMAESYGHLYKYRSRIYGESCLHYYTWTEEDSKI</sequence>
<evidence type="ECO:0000256" key="1">
    <source>
        <dbReference type="ARBA" id="ARBA00022603"/>
    </source>
</evidence>
<organism evidence="3 4">
    <name type="scientific">Syntrophomonas zehnderi OL-4</name>
    <dbReference type="NCBI Taxonomy" id="690567"/>
    <lineage>
        <taxon>Bacteria</taxon>
        <taxon>Bacillati</taxon>
        <taxon>Bacillota</taxon>
        <taxon>Clostridia</taxon>
        <taxon>Eubacteriales</taxon>
        <taxon>Syntrophomonadaceae</taxon>
        <taxon>Syntrophomonas</taxon>
    </lineage>
</organism>
<gene>
    <name evidence="3" type="ORF">2490</name>
</gene>
<dbReference type="InterPro" id="IPR002052">
    <property type="entry name" value="DNA_methylase_N6_adenine_CS"/>
</dbReference>
<reference evidence="3 4" key="1">
    <citation type="submission" date="2015-03" db="EMBL/GenBank/DDBJ databases">
        <authorList>
            <person name="Murphy D."/>
        </authorList>
    </citation>
    <scope>NUCLEOTIDE SEQUENCE [LARGE SCALE GENOMIC DNA]</scope>
    <source>
        <strain evidence="3 4">OL-4</strain>
    </source>
</reference>
<dbReference type="PANTHER" id="PTHR43542:SF1">
    <property type="entry name" value="METHYLTRANSFERASE"/>
    <property type="match status" value="1"/>
</dbReference>
<dbReference type="CDD" id="cd02440">
    <property type="entry name" value="AdoMet_MTases"/>
    <property type="match status" value="1"/>
</dbReference>
<dbReference type="EMBL" id="CGIH01000049">
    <property type="protein sequence ID" value="CFY04893.1"/>
    <property type="molecule type" value="Genomic_DNA"/>
</dbReference>
<dbReference type="GO" id="GO:0003676">
    <property type="term" value="F:nucleic acid binding"/>
    <property type="evidence" value="ECO:0007669"/>
    <property type="project" value="InterPro"/>
</dbReference>
<dbReference type="PROSITE" id="PS00092">
    <property type="entry name" value="N6_MTASE"/>
    <property type="match status" value="1"/>
</dbReference>
<dbReference type="PIRSF" id="PIRSF004553">
    <property type="entry name" value="CHP00095"/>
    <property type="match status" value="1"/>
</dbReference>
<dbReference type="Proteomes" id="UP000045545">
    <property type="component" value="Unassembled WGS sequence"/>
</dbReference>
<evidence type="ECO:0000313" key="4">
    <source>
        <dbReference type="Proteomes" id="UP000045545"/>
    </source>
</evidence>
<dbReference type="InterPro" id="IPR029063">
    <property type="entry name" value="SAM-dependent_MTases_sf"/>
</dbReference>
<protein>
    <submittedName>
        <fullName evidence="3">RNA methyltransferase, RsmD</fullName>
    </submittedName>
</protein>
<dbReference type="Gene3D" id="3.40.50.150">
    <property type="entry name" value="Vaccinia Virus protein VP39"/>
    <property type="match status" value="1"/>
</dbReference>
<dbReference type="AlphaFoldDB" id="A0A0E3W3U0"/>